<dbReference type="Gene3D" id="3.40.1080.20">
    <property type="entry name" value="Acetyl-CoA hydrolase/transferase C-terminal domain"/>
    <property type="match status" value="1"/>
</dbReference>
<dbReference type="InterPro" id="IPR037171">
    <property type="entry name" value="NagB/RpiA_transferase-like"/>
</dbReference>
<reference evidence="2" key="2">
    <citation type="journal article" date="2021" name="PeerJ">
        <title>Extensive microbial diversity within the chicken gut microbiome revealed by metagenomics and culture.</title>
        <authorList>
            <person name="Gilroy R."/>
            <person name="Ravi A."/>
            <person name="Getino M."/>
            <person name="Pursley I."/>
            <person name="Horton D.L."/>
            <person name="Alikhan N.F."/>
            <person name="Baker D."/>
            <person name="Gharbi K."/>
            <person name="Hall N."/>
            <person name="Watson M."/>
            <person name="Adriaenssens E.M."/>
            <person name="Foster-Nyarko E."/>
            <person name="Jarju S."/>
            <person name="Secka A."/>
            <person name="Antonio M."/>
            <person name="Oren A."/>
            <person name="Chaudhuri R.R."/>
            <person name="La Ragione R."/>
            <person name="Hildebrand F."/>
            <person name="Pallen M.J."/>
        </authorList>
    </citation>
    <scope>NUCLEOTIDE SEQUENCE</scope>
    <source>
        <strain evidence="2">ChiHecec3B27-6122</strain>
    </source>
</reference>
<dbReference type="Pfam" id="PF13336">
    <property type="entry name" value="AcetylCoA_hyd_C"/>
    <property type="match status" value="1"/>
</dbReference>
<dbReference type="SUPFAM" id="SSF100950">
    <property type="entry name" value="NagB/RpiA/CoA transferase-like"/>
    <property type="match status" value="2"/>
</dbReference>
<organism evidence="2 3">
    <name type="scientific">Candidatus Scatomorpha pullistercoris</name>
    <dbReference type="NCBI Taxonomy" id="2840929"/>
    <lineage>
        <taxon>Bacteria</taxon>
        <taxon>Bacillati</taxon>
        <taxon>Bacillota</taxon>
        <taxon>Clostridia</taxon>
        <taxon>Eubacteriales</taxon>
        <taxon>Candidatus Scatomorpha</taxon>
    </lineage>
</organism>
<dbReference type="PANTHER" id="PTHR21432:SF20">
    <property type="entry name" value="ACETYL-COA HYDROLASE"/>
    <property type="match status" value="1"/>
</dbReference>
<feature type="domain" description="Acetyl-CoA hydrolase/transferase C-terminal" evidence="1">
    <location>
        <begin position="286"/>
        <end position="437"/>
    </location>
</feature>
<dbReference type="InterPro" id="IPR026888">
    <property type="entry name" value="AcetylCoA_hyd_C"/>
</dbReference>
<gene>
    <name evidence="2" type="ORF">IAD42_01940</name>
</gene>
<dbReference type="GO" id="GO:0008775">
    <property type="term" value="F:acetate CoA-transferase activity"/>
    <property type="evidence" value="ECO:0007669"/>
    <property type="project" value="InterPro"/>
</dbReference>
<evidence type="ECO:0000313" key="2">
    <source>
        <dbReference type="EMBL" id="HIS96716.1"/>
    </source>
</evidence>
<dbReference type="Gene3D" id="3.40.1080.10">
    <property type="entry name" value="Glutaconate Coenzyme A-transferase"/>
    <property type="match status" value="1"/>
</dbReference>
<comment type="caution">
    <text evidence="2">The sequence shown here is derived from an EMBL/GenBank/DDBJ whole genome shotgun (WGS) entry which is preliminary data.</text>
</comment>
<accession>A0A9D1K884</accession>
<dbReference type="Gene3D" id="3.30.750.70">
    <property type="entry name" value="4-hydroxybutyrate coenzyme like domains"/>
    <property type="match status" value="1"/>
</dbReference>
<dbReference type="GO" id="GO:0006083">
    <property type="term" value="P:acetate metabolic process"/>
    <property type="evidence" value="ECO:0007669"/>
    <property type="project" value="InterPro"/>
</dbReference>
<proteinExistence type="predicted"/>
<sequence length="445" mass="49054">MRLGKNYKNAENGIFLDDKALMQAWKAAELIRSGDVVCFSMMDGIPHFFLDVIGKRMTELEDMRVYIGTMGRDVSLFDSALENREISIEDYFYSATERGYVKRGGAMSYVPVHLSDSLAGVKDDRRVVVVLQVSLPDEHGLVSLGPVPFERSVLNRADCLIGQINRRLPYIYGVDRRIPLERFDSVYYCDEVLPDPYLREPSAEEERIAAGIAERVPDGACIQLGIGSIGDAVGKLLKVKKDLGIHSEIFVDSMVDLIKCGAVNNSRKRAGAGKAVFGAVLLGSRSYTFLDKNISVEGRPFSWVNDARVIAQNDDVVSVNGALQIDLLGQVCAESRGYSQYSGTGGQADFVRGANWSKNGMSFIAMQSTGRDRSGERFSKITLSHPPGNVITTPRADVHYVVTEYGVVNLHGLSVDRRARALIGIAHPDFRDELMFDAKRAGILI</sequence>
<dbReference type="InterPro" id="IPR046433">
    <property type="entry name" value="ActCoA_hydro"/>
</dbReference>
<dbReference type="PANTHER" id="PTHR21432">
    <property type="entry name" value="ACETYL-COA HYDROLASE-RELATED"/>
    <property type="match status" value="1"/>
</dbReference>
<dbReference type="InterPro" id="IPR038460">
    <property type="entry name" value="AcetylCoA_hyd_C_sf"/>
</dbReference>
<dbReference type="Proteomes" id="UP000886876">
    <property type="component" value="Unassembled WGS sequence"/>
</dbReference>
<evidence type="ECO:0000313" key="3">
    <source>
        <dbReference type="Proteomes" id="UP000886876"/>
    </source>
</evidence>
<dbReference type="AlphaFoldDB" id="A0A9D1K884"/>
<evidence type="ECO:0000259" key="1">
    <source>
        <dbReference type="Pfam" id="PF13336"/>
    </source>
</evidence>
<dbReference type="EMBL" id="DVJS01000043">
    <property type="protein sequence ID" value="HIS96716.1"/>
    <property type="molecule type" value="Genomic_DNA"/>
</dbReference>
<reference evidence="2" key="1">
    <citation type="submission" date="2020-10" db="EMBL/GenBank/DDBJ databases">
        <authorList>
            <person name="Gilroy R."/>
        </authorList>
    </citation>
    <scope>NUCLEOTIDE SEQUENCE</scope>
    <source>
        <strain evidence="2">ChiHecec3B27-6122</strain>
    </source>
</reference>
<protein>
    <submittedName>
        <fullName evidence="2">4-hydroxybutyrate CoA-transferase</fullName>
    </submittedName>
</protein>
<name>A0A9D1K884_9FIRM</name>